<name>A0A6I6GQF7_9BACT</name>
<keyword evidence="3" id="KW-1185">Reference proteome</keyword>
<dbReference type="AlphaFoldDB" id="A0A6I6GQF7"/>
<dbReference type="RefSeq" id="WP_157477010.1">
    <property type="nucleotide sequence ID" value="NZ_CP046566.1"/>
</dbReference>
<dbReference type="InterPro" id="IPR019861">
    <property type="entry name" value="PorP/SprF_Bacteroidetes"/>
</dbReference>
<evidence type="ECO:0000256" key="1">
    <source>
        <dbReference type="SAM" id="SignalP"/>
    </source>
</evidence>
<protein>
    <submittedName>
        <fullName evidence="2">Type IX secretion system membrane protein PorP/SprF</fullName>
    </submittedName>
</protein>
<dbReference type="Proteomes" id="UP000426027">
    <property type="component" value="Chromosome"/>
</dbReference>
<accession>A0A6I6GQF7</accession>
<dbReference type="EMBL" id="CP046566">
    <property type="protein sequence ID" value="QGW27339.1"/>
    <property type="molecule type" value="Genomic_DNA"/>
</dbReference>
<feature type="signal peptide" evidence="1">
    <location>
        <begin position="1"/>
        <end position="19"/>
    </location>
</feature>
<organism evidence="2 3">
    <name type="scientific">Phnomibacter ginsenosidimutans</name>
    <dbReference type="NCBI Taxonomy" id="2676868"/>
    <lineage>
        <taxon>Bacteria</taxon>
        <taxon>Pseudomonadati</taxon>
        <taxon>Bacteroidota</taxon>
        <taxon>Chitinophagia</taxon>
        <taxon>Chitinophagales</taxon>
        <taxon>Chitinophagaceae</taxon>
        <taxon>Phnomibacter</taxon>
    </lineage>
</organism>
<dbReference type="NCBIfam" id="TIGR03519">
    <property type="entry name" value="T9SS_PorP_fam"/>
    <property type="match status" value="1"/>
</dbReference>
<feature type="chain" id="PRO_5026361851" evidence="1">
    <location>
        <begin position="20"/>
        <end position="343"/>
    </location>
</feature>
<evidence type="ECO:0000313" key="2">
    <source>
        <dbReference type="EMBL" id="QGW27339.1"/>
    </source>
</evidence>
<gene>
    <name evidence="2" type="ORF">GLV81_03755</name>
</gene>
<dbReference type="KEGG" id="fls:GLV81_03755"/>
<keyword evidence="1" id="KW-0732">Signal</keyword>
<sequence length="343" mass="38620">MRKSVVHILSALMLLPAWLCGQDIHLSQFFEAPLWRNPSLAGLFQGDVRAQAVYRTQWGSVTVPYRTGSFNAEYKMPIGGANDFITIGGQLMYDMAGTTNFKTTHILPTINYHKSLSDDRSKYLSLGFMGGYVQRSIDQSKVTTNSQYDGTGWNPMLSINESLANYNRGYGDASVGLSFNSAMGESEYDNYFIGVAYHHFNRPSNSFYRNPDIELSPKWVYSFGLRFGMTPNTYLTLQADHTRQNSYNETLVGGMVGFALSGYDFTESQYNIHFGAFLRWRDAIIPVVKLDFQPFSAALSYDINTSQLRTASMGRGGFELSISYQGFFDRDNSTKNAVLCPRF</sequence>
<evidence type="ECO:0000313" key="3">
    <source>
        <dbReference type="Proteomes" id="UP000426027"/>
    </source>
</evidence>
<reference evidence="2 3" key="1">
    <citation type="submission" date="2019-11" db="EMBL/GenBank/DDBJ databases">
        <authorList>
            <person name="Im W.T."/>
        </authorList>
    </citation>
    <scope>NUCLEOTIDE SEQUENCE [LARGE SCALE GENOMIC DNA]</scope>
    <source>
        <strain evidence="2 3">SB-02</strain>
    </source>
</reference>
<dbReference type="Pfam" id="PF11751">
    <property type="entry name" value="PorP_SprF"/>
    <property type="match status" value="1"/>
</dbReference>
<proteinExistence type="predicted"/>